<dbReference type="InterPro" id="IPR039785">
    <property type="entry name" value="MINY3/4"/>
</dbReference>
<dbReference type="EC" id="3.4.19.12" evidence="3"/>
<evidence type="ECO:0000256" key="3">
    <source>
        <dbReference type="ARBA" id="ARBA00012759"/>
    </source>
</evidence>
<feature type="domain" description="Deubiquitinating enzyme MINDY-3/4 conserved" evidence="12">
    <location>
        <begin position="325"/>
        <end position="675"/>
    </location>
</feature>
<dbReference type="OMA" id="MLCNLRV"/>
<keyword evidence="5" id="KW-0833">Ubl conjugation pathway</keyword>
<dbReference type="Pfam" id="PF13898">
    <property type="entry name" value="MINDY-3_4_CD"/>
    <property type="match status" value="1"/>
</dbReference>
<dbReference type="PANTHER" id="PTHR12473">
    <property type="entry name" value="UBIQUITIN CARBOXYL-TERMINAL HYDROLASE MINDY-4-RELATED"/>
    <property type="match status" value="1"/>
</dbReference>
<evidence type="ECO:0000313" key="13">
    <source>
        <dbReference type="EMBL" id="KPA86142.1"/>
    </source>
</evidence>
<comment type="catalytic activity">
    <reaction evidence="1">
        <text>Thiol-dependent hydrolysis of ester, thioester, amide, peptide and isopeptide bonds formed by the C-terminal Gly of ubiquitin (a 76-residue protein attached to proteins as an intracellular targeting signal).</text>
        <dbReference type="EC" id="3.4.19.12"/>
    </reaction>
</comment>
<dbReference type="Proteomes" id="UP000037923">
    <property type="component" value="Unassembled WGS sequence"/>
</dbReference>
<dbReference type="GO" id="GO:0004843">
    <property type="term" value="F:cysteine-type deubiquitinase activity"/>
    <property type="evidence" value="ECO:0007669"/>
    <property type="project" value="UniProtKB-EC"/>
</dbReference>
<evidence type="ECO:0000259" key="12">
    <source>
        <dbReference type="SMART" id="SM01174"/>
    </source>
</evidence>
<dbReference type="VEuPathDB" id="TriTrypDB:LpyrH10_01_3920"/>
<evidence type="ECO:0000256" key="1">
    <source>
        <dbReference type="ARBA" id="ARBA00000707"/>
    </source>
</evidence>
<evidence type="ECO:0000256" key="6">
    <source>
        <dbReference type="ARBA" id="ARBA00022801"/>
    </source>
</evidence>
<keyword evidence="14" id="KW-1185">Reference proteome</keyword>
<dbReference type="AlphaFoldDB" id="A0A0N0E083"/>
<dbReference type="GeneID" id="26900690"/>
<evidence type="ECO:0000256" key="7">
    <source>
        <dbReference type="ARBA" id="ARBA00022807"/>
    </source>
</evidence>
<dbReference type="RefSeq" id="XP_015664581.1">
    <property type="nucleotide sequence ID" value="XM_015796573.1"/>
</dbReference>
<dbReference type="SMART" id="SM01174">
    <property type="entry name" value="DUF4205"/>
    <property type="match status" value="1"/>
</dbReference>
<organism evidence="13 14">
    <name type="scientific">Leptomonas pyrrhocoris</name>
    <name type="common">Firebug parasite</name>
    <dbReference type="NCBI Taxonomy" id="157538"/>
    <lineage>
        <taxon>Eukaryota</taxon>
        <taxon>Discoba</taxon>
        <taxon>Euglenozoa</taxon>
        <taxon>Kinetoplastea</taxon>
        <taxon>Metakinetoplastina</taxon>
        <taxon>Trypanosomatida</taxon>
        <taxon>Trypanosomatidae</taxon>
        <taxon>Leishmaniinae</taxon>
        <taxon>Leptomonas</taxon>
    </lineage>
</organism>
<dbReference type="InterPro" id="IPR059022">
    <property type="entry name" value="MINDY4_N"/>
</dbReference>
<feature type="compositionally biased region" description="Low complexity" evidence="11">
    <location>
        <begin position="274"/>
        <end position="296"/>
    </location>
</feature>
<keyword evidence="4" id="KW-0645">Protease</keyword>
<keyword evidence="6" id="KW-0378">Hydrolase</keyword>
<dbReference type="InterPro" id="IPR025257">
    <property type="entry name" value="MINDY-3/4_CD"/>
</dbReference>
<evidence type="ECO:0000256" key="9">
    <source>
        <dbReference type="ARBA" id="ARBA00039781"/>
    </source>
</evidence>
<dbReference type="GO" id="GO:0006508">
    <property type="term" value="P:proteolysis"/>
    <property type="evidence" value="ECO:0007669"/>
    <property type="project" value="UniProtKB-KW"/>
</dbReference>
<feature type="compositionally biased region" description="Low complexity" evidence="11">
    <location>
        <begin position="229"/>
        <end position="259"/>
    </location>
</feature>
<dbReference type="EMBL" id="LGTL01000001">
    <property type="protein sequence ID" value="KPA86142.1"/>
    <property type="molecule type" value="Genomic_DNA"/>
</dbReference>
<sequence length="681" mass="73866">MPPKKLKDLSDAPVYTMIHEDQVQLLSDALLREYMHRRGFRATLKAFDEEHPRDDNTISSRAVMSDLMALQPDDQQRMKGEGIETIMEMLCNLRVERRVEVEKLTAEAAAPLPKVPAKYGALEAKLAERAARKERKQKHKGVKKMSALDEPTSGAGGERAKKSKAHARLPEEVAEAGMTIDDLLSNARSSSESASSGNDETDSEEEDTHQPHGLAKKTSTPAKKDRKSSGSNASPPTSSPSAAPAAANTTTTTTKPAGAPVQPAWMELENKATAKSGAGRSGSADSSDNGNAAAASSDDDESVDANTLGGDPLPNELRGELSAAFQLLCGFDGGLTRAFLEQGFTFDEDLDCALIQWRPGGCDAVVASVQAFVAAFFYEKEVYVKKEQRQRDCLLRAVSTVLEQAQPNAAKVVLLDGDWKLQGGQPRFTRGTLRQQASLTRTRCWTQLKSFEEVREVLRGTLLDEDRWMKPRGSGLLSFVFSLLLSRGVDVVQKELTAAMNHEERPSLLSTSTDGHATVALANLILSGRASSFCHNGMQNGNQMGYSAKLKCGMLLGDTPSTDADASLPSTTYTYAMDPIFPSWVLRHRNHYANLYMTKDTRQVFQQKLNLGGSAAQDLVFWDAATEDGCYILSVTVRSITLGGVGGGVRNAKSFVNTAITSVPVWSSAEVNWNGEAPLRD</sequence>
<feature type="compositionally biased region" description="Basic residues" evidence="11">
    <location>
        <begin position="132"/>
        <end position="143"/>
    </location>
</feature>
<evidence type="ECO:0000256" key="2">
    <source>
        <dbReference type="ARBA" id="ARBA00011074"/>
    </source>
</evidence>
<name>A0A0N0E083_LEPPY</name>
<dbReference type="OrthoDB" id="10263628at2759"/>
<evidence type="ECO:0000256" key="5">
    <source>
        <dbReference type="ARBA" id="ARBA00022786"/>
    </source>
</evidence>
<feature type="compositionally biased region" description="Low complexity" evidence="11">
    <location>
        <begin position="182"/>
        <end position="198"/>
    </location>
</feature>
<reference evidence="13 14" key="1">
    <citation type="submission" date="2015-07" db="EMBL/GenBank/DDBJ databases">
        <title>High-quality genome of monoxenous trypanosomatid Leptomonas pyrrhocoris.</title>
        <authorList>
            <person name="Flegontov P."/>
            <person name="Butenko A."/>
            <person name="Firsov S."/>
            <person name="Vlcek C."/>
            <person name="Logacheva M.D."/>
            <person name="Field M."/>
            <person name="Filatov D."/>
            <person name="Flegontova O."/>
            <person name="Gerasimov E."/>
            <person name="Jackson A.P."/>
            <person name="Kelly S."/>
            <person name="Opperdoes F."/>
            <person name="O'Reilly A."/>
            <person name="Votypka J."/>
            <person name="Yurchenko V."/>
            <person name="Lukes J."/>
        </authorList>
    </citation>
    <scope>NUCLEOTIDE SEQUENCE [LARGE SCALE GENOMIC DNA]</scope>
    <source>
        <strain evidence="13">H10</strain>
    </source>
</reference>
<accession>A0A0N0E083</accession>
<comment type="caution">
    <text evidence="13">The sequence shown here is derived from an EMBL/GenBank/DDBJ whole genome shotgun (WGS) entry which is preliminary data.</text>
</comment>
<keyword evidence="7" id="KW-0788">Thiol protease</keyword>
<comment type="similarity">
    <text evidence="2">Belongs to the MINDY deubiquitinase family. FAM188 subfamily.</text>
</comment>
<dbReference type="Pfam" id="PF26038">
    <property type="entry name" value="Dimer_MINDY4_N"/>
    <property type="match status" value="1"/>
</dbReference>
<dbReference type="GO" id="GO:0071108">
    <property type="term" value="P:protein K48-linked deubiquitination"/>
    <property type="evidence" value="ECO:0007669"/>
    <property type="project" value="InterPro"/>
</dbReference>
<dbReference type="PANTHER" id="PTHR12473:SF8">
    <property type="entry name" value="UBIQUITIN CARBOXYL-TERMINAL HYDROLASE MINDY-4-RELATED"/>
    <property type="match status" value="1"/>
</dbReference>
<evidence type="ECO:0000256" key="4">
    <source>
        <dbReference type="ARBA" id="ARBA00022670"/>
    </source>
</evidence>
<feature type="region of interest" description="Disordered" evidence="11">
    <location>
        <begin position="129"/>
        <end position="259"/>
    </location>
</feature>
<evidence type="ECO:0000313" key="14">
    <source>
        <dbReference type="Proteomes" id="UP000037923"/>
    </source>
</evidence>
<proteinExistence type="inferred from homology"/>
<comment type="function">
    <text evidence="8">Probable hydrolase that can remove 'Lys-48'-linked conjugated ubiquitin from proteins.</text>
</comment>
<evidence type="ECO:0000256" key="11">
    <source>
        <dbReference type="SAM" id="MobiDB-lite"/>
    </source>
</evidence>
<gene>
    <name evidence="13" type="ORF">ABB37_00392</name>
</gene>
<feature type="region of interest" description="Disordered" evidence="11">
    <location>
        <begin position="272"/>
        <end position="314"/>
    </location>
</feature>
<evidence type="ECO:0000256" key="8">
    <source>
        <dbReference type="ARBA" id="ARBA00037630"/>
    </source>
</evidence>
<protein>
    <recommendedName>
        <fullName evidence="9">Probable ubiquitin carboxyl-terminal hydrolase MINDY-4</fullName>
        <ecNumber evidence="3">3.4.19.12</ecNumber>
    </recommendedName>
    <alternativeName>
        <fullName evidence="10">Probable deubiquitinating enzyme MINDY-4</fullName>
    </alternativeName>
</protein>
<dbReference type="GO" id="GO:1990380">
    <property type="term" value="F:K48-linked deubiquitinase activity"/>
    <property type="evidence" value="ECO:0007669"/>
    <property type="project" value="InterPro"/>
</dbReference>
<evidence type="ECO:0000256" key="10">
    <source>
        <dbReference type="ARBA" id="ARBA00041360"/>
    </source>
</evidence>